<dbReference type="Pfam" id="PF19051">
    <property type="entry name" value="GFO_IDH_MocA_C2"/>
    <property type="match status" value="1"/>
</dbReference>
<dbReference type="PANTHER" id="PTHR43818:SF10">
    <property type="entry name" value="NADH-DEPENDENT DEHYDROGENASE-RELATED"/>
    <property type="match status" value="1"/>
</dbReference>
<evidence type="ECO:0000259" key="1">
    <source>
        <dbReference type="Pfam" id="PF01408"/>
    </source>
</evidence>
<dbReference type="Pfam" id="PF01408">
    <property type="entry name" value="GFO_IDH_MocA"/>
    <property type="match status" value="1"/>
</dbReference>
<sequence length="470" mass="51808">MTARKTDADNVRKSMTRRDVLGAAATVAAFTVVPRHVLGGPGNTPPSEKVSVAIIGTGGQGIVNMKQLFSEPAARVTALCDINTESDYSMFYYGGTAGLKPAVDLVRQQYGEPCPTYHDYNEMLDKEDIDAVLLATPDHSHAIISLAVIAKGKHLYCEKPLCRTVYETRVVTEAARKAGVATQLGNFGHSSEDIRLTCEWIWDGAIGEVREVHSWTSTGANRWTPLKERPKETPPVPAGFDWDRWLEPVPARPYHPDYAPVRWRAWWQFGSGTIGDFACHHLDPAFWALKLDECKGFSIEASSSGTTEETCPAASLIYFDVPARAGMGPVRITWYEGGVMPPRPAELEAGRSLGEHGILFVGSKGSILGEGWGRSPRIIPESKMRAYKRPPRTLPRVAGHHSNWLDACRGKARTTTHFDYAGPLTEFVLMGNVALRAGKKLDFDWKAMNVTNAPEVNAFIQPDYREGRTL</sequence>
<dbReference type="Gene3D" id="3.40.50.720">
    <property type="entry name" value="NAD(P)-binding Rossmann-like Domain"/>
    <property type="match status" value="1"/>
</dbReference>
<dbReference type="PANTHER" id="PTHR43818">
    <property type="entry name" value="BCDNA.GH03377"/>
    <property type="match status" value="1"/>
</dbReference>
<gene>
    <name evidence="3" type="ORF">QJ522_09700</name>
</gene>
<protein>
    <submittedName>
        <fullName evidence="3">Gfo/Idh/MocA family oxidoreductase</fullName>
    </submittedName>
</protein>
<dbReference type="Gene3D" id="3.30.360.10">
    <property type="entry name" value="Dihydrodipicolinate Reductase, domain 2"/>
    <property type="match status" value="1"/>
</dbReference>
<dbReference type="GO" id="GO:0000166">
    <property type="term" value="F:nucleotide binding"/>
    <property type="evidence" value="ECO:0007669"/>
    <property type="project" value="InterPro"/>
</dbReference>
<proteinExistence type="predicted"/>
<dbReference type="InterPro" id="IPR043906">
    <property type="entry name" value="Gfo/Idh/MocA_OxRdtase_bact_C"/>
</dbReference>
<feature type="domain" description="Gfo/Idh/MocA-like oxidoreductase N-terminal" evidence="1">
    <location>
        <begin position="51"/>
        <end position="184"/>
    </location>
</feature>
<dbReference type="Proteomes" id="UP001431776">
    <property type="component" value="Unassembled WGS sequence"/>
</dbReference>
<keyword evidence="4" id="KW-1185">Reference proteome</keyword>
<reference evidence="3" key="1">
    <citation type="submission" date="2023-05" db="EMBL/GenBank/DDBJ databases">
        <title>Anaerotaeda fermentans gen. nov., sp. nov., a novel anaerobic planctomycete of the new family within the order Sedimentisphaerales isolated from Taman Peninsula, Russia.</title>
        <authorList>
            <person name="Khomyakova M.A."/>
            <person name="Merkel A.Y."/>
            <person name="Slobodkin A.I."/>
        </authorList>
    </citation>
    <scope>NUCLEOTIDE SEQUENCE</scope>
    <source>
        <strain evidence="3">M17dextr</strain>
    </source>
</reference>
<organism evidence="3 4">
    <name type="scientific">Anaerobaca lacustris</name>
    <dbReference type="NCBI Taxonomy" id="3044600"/>
    <lineage>
        <taxon>Bacteria</taxon>
        <taxon>Pseudomonadati</taxon>
        <taxon>Planctomycetota</taxon>
        <taxon>Phycisphaerae</taxon>
        <taxon>Sedimentisphaerales</taxon>
        <taxon>Anaerobacaceae</taxon>
        <taxon>Anaerobaca</taxon>
    </lineage>
</organism>
<evidence type="ECO:0000313" key="3">
    <source>
        <dbReference type="EMBL" id="MDI6449314.1"/>
    </source>
</evidence>
<evidence type="ECO:0000313" key="4">
    <source>
        <dbReference type="Proteomes" id="UP001431776"/>
    </source>
</evidence>
<comment type="caution">
    <text evidence="3">The sequence shown here is derived from an EMBL/GenBank/DDBJ whole genome shotgun (WGS) entry which is preliminary data.</text>
</comment>
<evidence type="ECO:0000259" key="2">
    <source>
        <dbReference type="Pfam" id="PF19051"/>
    </source>
</evidence>
<feature type="domain" description="Gfo/Idh/MocA-like oxidoreductase bacterial type C-terminal" evidence="2">
    <location>
        <begin position="232"/>
        <end position="309"/>
    </location>
</feature>
<dbReference type="InterPro" id="IPR036291">
    <property type="entry name" value="NAD(P)-bd_dom_sf"/>
</dbReference>
<name>A0AAW6U034_9BACT</name>
<dbReference type="InterPro" id="IPR000683">
    <property type="entry name" value="Gfo/Idh/MocA-like_OxRdtase_N"/>
</dbReference>
<dbReference type="RefSeq" id="WP_349244723.1">
    <property type="nucleotide sequence ID" value="NZ_JASCXX010000010.1"/>
</dbReference>
<dbReference type="EMBL" id="JASCXX010000010">
    <property type="protein sequence ID" value="MDI6449314.1"/>
    <property type="molecule type" value="Genomic_DNA"/>
</dbReference>
<accession>A0AAW6U034</accession>
<dbReference type="InterPro" id="IPR050463">
    <property type="entry name" value="Gfo/Idh/MocA_oxidrdct_glycsds"/>
</dbReference>
<dbReference type="AlphaFoldDB" id="A0AAW6U034"/>
<dbReference type="SUPFAM" id="SSF55347">
    <property type="entry name" value="Glyceraldehyde-3-phosphate dehydrogenase-like, C-terminal domain"/>
    <property type="match status" value="1"/>
</dbReference>
<dbReference type="SUPFAM" id="SSF51735">
    <property type="entry name" value="NAD(P)-binding Rossmann-fold domains"/>
    <property type="match status" value="1"/>
</dbReference>